<evidence type="ECO:0000313" key="2">
    <source>
        <dbReference type="Proteomes" id="UP000594468"/>
    </source>
</evidence>
<dbReference type="Proteomes" id="UP000594468">
    <property type="component" value="Chromosome"/>
</dbReference>
<dbReference type="KEGG" id="pmet:G4Y79_22595"/>
<gene>
    <name evidence="1" type="ORF">G4Y79_22595</name>
</gene>
<accession>A0A7S8IEB9</accession>
<sequence>MDVNVQQTLFTIGYMQRQQNATAQDTPEVSDNLPDALAASHKLKLRASQALFRLYIFQWRIDVHRLSGKTRLWPLTIERA</sequence>
<name>A0A7S8IEB9_9CHLR</name>
<protein>
    <submittedName>
        <fullName evidence="1">Uncharacterized protein</fullName>
    </submittedName>
</protein>
<dbReference type="AlphaFoldDB" id="A0A7S8IEB9"/>
<dbReference type="EMBL" id="CP062983">
    <property type="protein sequence ID" value="QPC82441.1"/>
    <property type="molecule type" value="Genomic_DNA"/>
</dbReference>
<evidence type="ECO:0000313" key="1">
    <source>
        <dbReference type="EMBL" id="QPC82441.1"/>
    </source>
</evidence>
<reference evidence="1 2" key="1">
    <citation type="submission" date="2020-02" db="EMBL/GenBank/DDBJ databases">
        <authorList>
            <person name="Zheng R.K."/>
            <person name="Sun C.M."/>
        </authorList>
    </citation>
    <scope>NUCLEOTIDE SEQUENCE [LARGE SCALE GENOMIC DNA]</scope>
    <source>
        <strain evidence="2">rifampicinis</strain>
    </source>
</reference>
<proteinExistence type="predicted"/>
<organism evidence="1 2">
    <name type="scientific">Phototrophicus methaneseepsis</name>
    <dbReference type="NCBI Taxonomy" id="2710758"/>
    <lineage>
        <taxon>Bacteria</taxon>
        <taxon>Bacillati</taxon>
        <taxon>Chloroflexota</taxon>
        <taxon>Candidatus Thermofontia</taxon>
        <taxon>Phototrophicales</taxon>
        <taxon>Phototrophicaceae</taxon>
        <taxon>Phototrophicus</taxon>
    </lineage>
</organism>
<dbReference type="RefSeq" id="WP_195170510.1">
    <property type="nucleotide sequence ID" value="NZ_CP062983.1"/>
</dbReference>
<keyword evidence="2" id="KW-1185">Reference proteome</keyword>